<comment type="similarity">
    <text evidence="4">Belongs to the Integrator subunit 14 family.</text>
</comment>
<evidence type="ECO:0000259" key="7">
    <source>
        <dbReference type="Pfam" id="PF19435"/>
    </source>
</evidence>
<accession>A0A5N5SL16</accession>
<dbReference type="Pfam" id="PF13519">
    <property type="entry name" value="VWA_2"/>
    <property type="match status" value="1"/>
</dbReference>
<dbReference type="InterPro" id="IPR039841">
    <property type="entry name" value="INTS14"/>
</dbReference>
<gene>
    <name evidence="9" type="primary">Vwa9</name>
    <name evidence="9" type="ORF">Anas_01013</name>
</gene>
<keyword evidence="10" id="KW-1185">Reference proteome</keyword>
<dbReference type="GO" id="GO:0032039">
    <property type="term" value="C:integrator complex"/>
    <property type="evidence" value="ECO:0007669"/>
    <property type="project" value="InterPro"/>
</dbReference>
<feature type="domain" description="Integrator complex subunit 14 beta-barrel" evidence="7">
    <location>
        <begin position="336"/>
        <end position="402"/>
    </location>
</feature>
<evidence type="ECO:0000313" key="9">
    <source>
        <dbReference type="EMBL" id="KAB7494784.1"/>
    </source>
</evidence>
<dbReference type="InterPro" id="IPR045814">
    <property type="entry name" value="IntS14_b-barrel"/>
</dbReference>
<proteinExistence type="inferred from homology"/>
<evidence type="ECO:0000256" key="2">
    <source>
        <dbReference type="ARBA" id="ARBA00016816"/>
    </source>
</evidence>
<dbReference type="EMBL" id="SEYY01023561">
    <property type="protein sequence ID" value="KAB7494784.1"/>
    <property type="molecule type" value="Genomic_DNA"/>
</dbReference>
<keyword evidence="5" id="KW-1133">Transmembrane helix</keyword>
<dbReference type="Pfam" id="PF19435">
    <property type="entry name" value="IntS14_b-barrel"/>
    <property type="match status" value="2"/>
</dbReference>
<name>A0A5N5SL16_9CRUS</name>
<keyword evidence="5" id="KW-0812">Transmembrane</keyword>
<dbReference type="PANTHER" id="PTHR13532">
    <property type="match status" value="1"/>
</dbReference>
<dbReference type="OrthoDB" id="2374335at2759"/>
<evidence type="ECO:0000256" key="4">
    <source>
        <dbReference type="ARBA" id="ARBA00061449"/>
    </source>
</evidence>
<keyword evidence="5" id="KW-0472">Membrane</keyword>
<evidence type="ECO:0000313" key="10">
    <source>
        <dbReference type="Proteomes" id="UP000326759"/>
    </source>
</evidence>
<dbReference type="InterPro" id="IPR046471">
    <property type="entry name" value="IntS14_C"/>
</dbReference>
<sequence>MPTVLLLDVSLSMCQPVFEDIGIIAKSKPLEENGDVILRKNLSVMGCNQILDHFSQYCKLEFTALIIFSSLYEVVVRFTRDFDSVKGALSTLEDYDKTNIQVGLLGVTQHILEEWGNGTPCQIVLISDGNLGTQQGSLSKSLASLQHGHGPSELPLPFPFPAKLNIVCIASPDDEALKVSQPIYQKMLEIGGEGSLYIPERNFTVKSVSSMFEKLIAENFMPYNGTIHCGNLSASIMLSPPPQQYHRHHDFETVRESVKEEIHICGFLNVADVSSPPAFSRHLVLSMVNKGLLISESLKFLLVLYYFFELYLYLGVFIFVVTCITKSFSDDLATFAKDSCSDDEGVIDEARIPSLCVLLHGGLKKGNMVALCQVGNNWFGIFYSWADSKKKSNLMLSIFEPGYDVIPWLGKLSNLGPVEALSVNPYGQSNTTSPFPLKVPDKKSYAQNCVVWVRHGGLQSDVQKILRHARKLPDKHASFYKELNRVRKAALMYGFPELLNGLANLLERECYNLPSSTHPEAAIQLQHASEALRLWDKKDPRHNIAHYKSSYE</sequence>
<comment type="caution">
    <text evidence="9">The sequence shown here is derived from an EMBL/GenBank/DDBJ whole genome shotgun (WGS) entry which is preliminary data.</text>
</comment>
<organism evidence="9 10">
    <name type="scientific">Armadillidium nasatum</name>
    <dbReference type="NCBI Taxonomy" id="96803"/>
    <lineage>
        <taxon>Eukaryota</taxon>
        <taxon>Metazoa</taxon>
        <taxon>Ecdysozoa</taxon>
        <taxon>Arthropoda</taxon>
        <taxon>Crustacea</taxon>
        <taxon>Multicrustacea</taxon>
        <taxon>Malacostraca</taxon>
        <taxon>Eumalacostraca</taxon>
        <taxon>Peracarida</taxon>
        <taxon>Isopoda</taxon>
        <taxon>Oniscidea</taxon>
        <taxon>Crinocheta</taxon>
        <taxon>Armadillidiidae</taxon>
        <taxon>Armadillidium</taxon>
    </lineage>
</organism>
<keyword evidence="3" id="KW-0539">Nucleus</keyword>
<dbReference type="AlphaFoldDB" id="A0A5N5SL16"/>
<dbReference type="PANTHER" id="PTHR13532:SF3">
    <property type="entry name" value="INTEGRATOR COMPLEX SUBUNIT 14"/>
    <property type="match status" value="1"/>
</dbReference>
<evidence type="ECO:0000256" key="3">
    <source>
        <dbReference type="ARBA" id="ARBA00023242"/>
    </source>
</evidence>
<evidence type="ECO:0000256" key="5">
    <source>
        <dbReference type="SAM" id="Phobius"/>
    </source>
</evidence>
<dbReference type="Gene3D" id="3.40.50.410">
    <property type="entry name" value="von Willebrand factor, type A domain"/>
    <property type="match status" value="1"/>
</dbReference>
<evidence type="ECO:0000259" key="8">
    <source>
        <dbReference type="Pfam" id="PF20504"/>
    </source>
</evidence>
<feature type="domain" description="Integrator complex subunit 14 C-terminal" evidence="8">
    <location>
        <begin position="450"/>
        <end position="551"/>
    </location>
</feature>
<dbReference type="InterPro" id="IPR002035">
    <property type="entry name" value="VWF_A"/>
</dbReference>
<dbReference type="GO" id="GO:0034472">
    <property type="term" value="P:snRNA 3'-end processing"/>
    <property type="evidence" value="ECO:0007669"/>
    <property type="project" value="TreeGrafter"/>
</dbReference>
<comment type="subcellular location">
    <subcellularLocation>
        <location evidence="1">Nucleus</location>
    </subcellularLocation>
</comment>
<evidence type="ECO:0000256" key="1">
    <source>
        <dbReference type="ARBA" id="ARBA00004123"/>
    </source>
</evidence>
<feature type="domain" description="Integrator complex subunit 14 beta-barrel" evidence="7">
    <location>
        <begin position="220"/>
        <end position="288"/>
    </location>
</feature>
<dbReference type="Pfam" id="PF20504">
    <property type="entry name" value="IntS14_C"/>
    <property type="match status" value="1"/>
</dbReference>
<protein>
    <recommendedName>
        <fullName evidence="2">Integrator complex subunit 14</fullName>
    </recommendedName>
</protein>
<reference evidence="9 10" key="1">
    <citation type="journal article" date="2019" name="PLoS Biol.">
        <title>Sex chromosomes control vertical transmission of feminizing Wolbachia symbionts in an isopod.</title>
        <authorList>
            <person name="Becking T."/>
            <person name="Chebbi M.A."/>
            <person name="Giraud I."/>
            <person name="Moumen B."/>
            <person name="Laverre T."/>
            <person name="Caubet Y."/>
            <person name="Peccoud J."/>
            <person name="Gilbert C."/>
            <person name="Cordaux R."/>
        </authorList>
    </citation>
    <scope>NUCLEOTIDE SEQUENCE [LARGE SCALE GENOMIC DNA]</scope>
    <source>
        <strain evidence="9">ANa2</strain>
        <tissue evidence="9">Whole body excluding digestive tract and cuticle</tissue>
    </source>
</reference>
<feature type="transmembrane region" description="Helical" evidence="5">
    <location>
        <begin position="300"/>
        <end position="321"/>
    </location>
</feature>
<dbReference type="Proteomes" id="UP000326759">
    <property type="component" value="Unassembled WGS sequence"/>
</dbReference>
<dbReference type="InterPro" id="IPR036465">
    <property type="entry name" value="vWFA_dom_sf"/>
</dbReference>
<dbReference type="SUPFAM" id="SSF53300">
    <property type="entry name" value="vWA-like"/>
    <property type="match status" value="1"/>
</dbReference>
<feature type="domain" description="VWFA" evidence="6">
    <location>
        <begin position="3"/>
        <end position="129"/>
    </location>
</feature>
<evidence type="ECO:0000259" key="6">
    <source>
        <dbReference type="Pfam" id="PF13519"/>
    </source>
</evidence>